<feature type="compositionally biased region" description="Low complexity" evidence="7">
    <location>
        <begin position="660"/>
        <end position="672"/>
    </location>
</feature>
<dbReference type="InterPro" id="IPR013587">
    <property type="entry name" value="Nitrate/nitrite_sensing"/>
</dbReference>
<dbReference type="GO" id="GO:0000160">
    <property type="term" value="P:phosphorelay signal transduction system"/>
    <property type="evidence" value="ECO:0007669"/>
    <property type="project" value="UniProtKB-KW"/>
</dbReference>
<dbReference type="AlphaFoldDB" id="A0A8J3VHE6"/>
<keyword evidence="3" id="KW-0597">Phosphoprotein</keyword>
<evidence type="ECO:0000256" key="3">
    <source>
        <dbReference type="ARBA" id="ARBA00022553"/>
    </source>
</evidence>
<keyword evidence="5" id="KW-0418">Kinase</keyword>
<evidence type="ECO:0000313" key="9">
    <source>
        <dbReference type="EMBL" id="GIH06430.1"/>
    </source>
</evidence>
<keyword evidence="10" id="KW-1185">Reference proteome</keyword>
<dbReference type="EMBL" id="BONY01000027">
    <property type="protein sequence ID" value="GIH06430.1"/>
    <property type="molecule type" value="Genomic_DNA"/>
</dbReference>
<feature type="region of interest" description="Disordered" evidence="7">
    <location>
        <begin position="638"/>
        <end position="731"/>
    </location>
</feature>
<dbReference type="InterPro" id="IPR036890">
    <property type="entry name" value="HATPase_C_sf"/>
</dbReference>
<evidence type="ECO:0000259" key="8">
    <source>
        <dbReference type="SMART" id="SM00387"/>
    </source>
</evidence>
<evidence type="ECO:0000256" key="5">
    <source>
        <dbReference type="ARBA" id="ARBA00022777"/>
    </source>
</evidence>
<comment type="caution">
    <text evidence="9">The sequence shown here is derived from an EMBL/GenBank/DDBJ whole genome shotgun (WGS) entry which is preliminary data.</text>
</comment>
<proteinExistence type="predicted"/>
<dbReference type="Gene3D" id="6.10.340.10">
    <property type="match status" value="1"/>
</dbReference>
<evidence type="ECO:0000256" key="7">
    <source>
        <dbReference type="SAM" id="MobiDB-lite"/>
    </source>
</evidence>
<keyword evidence="6" id="KW-0902">Two-component regulatory system</keyword>
<dbReference type="RefSeq" id="WP_203910247.1">
    <property type="nucleotide sequence ID" value="NZ_BONY01000027.1"/>
</dbReference>
<dbReference type="Proteomes" id="UP000612899">
    <property type="component" value="Unassembled WGS sequence"/>
</dbReference>
<feature type="domain" description="Histidine kinase/HSP90-like ATPase" evidence="8">
    <location>
        <begin position="516"/>
        <end position="634"/>
    </location>
</feature>
<evidence type="ECO:0000256" key="1">
    <source>
        <dbReference type="ARBA" id="ARBA00000085"/>
    </source>
</evidence>
<evidence type="ECO:0000256" key="2">
    <source>
        <dbReference type="ARBA" id="ARBA00012438"/>
    </source>
</evidence>
<gene>
    <name evidence="9" type="ORF">Rhe02_44970</name>
</gene>
<dbReference type="InterPro" id="IPR003594">
    <property type="entry name" value="HATPase_dom"/>
</dbReference>
<dbReference type="GO" id="GO:0004673">
    <property type="term" value="F:protein histidine kinase activity"/>
    <property type="evidence" value="ECO:0007669"/>
    <property type="project" value="UniProtKB-EC"/>
</dbReference>
<dbReference type="Pfam" id="PF08376">
    <property type="entry name" value="NIT"/>
    <property type="match status" value="1"/>
</dbReference>
<evidence type="ECO:0000313" key="10">
    <source>
        <dbReference type="Proteomes" id="UP000612899"/>
    </source>
</evidence>
<evidence type="ECO:0000256" key="6">
    <source>
        <dbReference type="ARBA" id="ARBA00023012"/>
    </source>
</evidence>
<keyword evidence="4" id="KW-0808">Transferase</keyword>
<reference evidence="9" key="1">
    <citation type="submission" date="2021-01" db="EMBL/GenBank/DDBJ databases">
        <title>Whole genome shotgun sequence of Rhizocola hellebori NBRC 109834.</title>
        <authorList>
            <person name="Komaki H."/>
            <person name="Tamura T."/>
        </authorList>
    </citation>
    <scope>NUCLEOTIDE SEQUENCE</scope>
    <source>
        <strain evidence="9">NBRC 109834</strain>
    </source>
</reference>
<dbReference type="InterPro" id="IPR050980">
    <property type="entry name" value="2C_sensor_his_kinase"/>
</dbReference>
<accession>A0A8J3VHE6</accession>
<organism evidence="9 10">
    <name type="scientific">Rhizocola hellebori</name>
    <dbReference type="NCBI Taxonomy" id="1392758"/>
    <lineage>
        <taxon>Bacteria</taxon>
        <taxon>Bacillati</taxon>
        <taxon>Actinomycetota</taxon>
        <taxon>Actinomycetes</taxon>
        <taxon>Micromonosporales</taxon>
        <taxon>Micromonosporaceae</taxon>
        <taxon>Rhizocola</taxon>
    </lineage>
</organism>
<sequence length="783" mass="82781">MRDWRVALKLAAVLTVPLVGFLVVAGVQVTSSVGTASSLDRFAKQVALGREVTALVHDLQRERDRSAGMLAALGAREGSTDRDVAGLAPEWTAVDRAVEAFRRAASPLLDDQTVAQAYTQADATLGELKQLRAGAGQGWLRTQAAFDAYTKMIASLQALLPAPVQVGGDANVARIVRGFTNLALAKELTAQIRGHLYIVCLSGAFDPGESERIADVRAESLAAIDRFRKDADQAQLKRFDDAVTGQAVSNAGRLLQTIISNAGAEALGVDAQQWWLASTTQLELMREVEQSLLTNATDVVEGASGEQWGSTVAGSLATLALLAIAVVTSVAIGRRMVFSLRSLREQALQIAHHQLPSVIGQLRAMPTKAPPLRVEPIVVRVHDEVGEVAEAFTAVHRSAVRLAAEQANMRRNVNEIFIKLARRSQALVERQLRLLDTMESAETDPDRLSNLFSLDHLATRLRRNDENLLVLADGGTTRGMGQPVDLNTVALAATAEIERYTMVQTEIVDSVYIAGYAVTDLVHLVAELLENAVSFSPPDTTVTLRAESTAEGGAEIVIVDTGIGMSPTALVEANRQLASPASIDVSTAELMGHVVVGHLAKRHNIAVTLSASSVGAHSHGRPGVTARVSLPAALVTDAPAASTEGSDAPEPGRFVRAGNKSAASKSATAKPAVSGNGRAPRRVASVLRQRDTAGTSVWWSKDAAGEPGDHPAAPPEPARAESIGVTSSGLPKRNRAAARAMVMVEVVETAEAAELNPEDTASILSNLYAGVRRADSEDTAPVT</sequence>
<protein>
    <recommendedName>
        <fullName evidence="2">histidine kinase</fullName>
        <ecNumber evidence="2">2.7.13.3</ecNumber>
    </recommendedName>
</protein>
<dbReference type="EC" id="2.7.13.3" evidence="2"/>
<dbReference type="Gene3D" id="3.30.565.10">
    <property type="entry name" value="Histidine kinase-like ATPase, C-terminal domain"/>
    <property type="match status" value="1"/>
</dbReference>
<dbReference type="Pfam" id="PF02518">
    <property type="entry name" value="HATPase_c"/>
    <property type="match status" value="1"/>
</dbReference>
<name>A0A8J3VHE6_9ACTN</name>
<evidence type="ECO:0000256" key="4">
    <source>
        <dbReference type="ARBA" id="ARBA00022679"/>
    </source>
</evidence>
<dbReference type="SUPFAM" id="SSF55874">
    <property type="entry name" value="ATPase domain of HSP90 chaperone/DNA topoisomerase II/histidine kinase"/>
    <property type="match status" value="1"/>
</dbReference>
<comment type="catalytic activity">
    <reaction evidence="1">
        <text>ATP + protein L-histidine = ADP + protein N-phospho-L-histidine.</text>
        <dbReference type="EC" id="2.7.13.3"/>
    </reaction>
</comment>
<dbReference type="PANTHER" id="PTHR44936">
    <property type="entry name" value="SENSOR PROTEIN CREC"/>
    <property type="match status" value="1"/>
</dbReference>
<dbReference type="SMART" id="SM00387">
    <property type="entry name" value="HATPase_c"/>
    <property type="match status" value="1"/>
</dbReference>
<dbReference type="PANTHER" id="PTHR44936:SF9">
    <property type="entry name" value="SENSOR PROTEIN CREC"/>
    <property type="match status" value="1"/>
</dbReference>